<keyword evidence="11" id="KW-1185">Reference proteome</keyword>
<dbReference type="InterPro" id="IPR012796">
    <property type="entry name" value="Lysidine-tRNA-synth_C"/>
</dbReference>
<dbReference type="InterPro" id="IPR014729">
    <property type="entry name" value="Rossmann-like_a/b/a_fold"/>
</dbReference>
<evidence type="ECO:0000256" key="1">
    <source>
        <dbReference type="ARBA" id="ARBA00004496"/>
    </source>
</evidence>
<dbReference type="InterPro" id="IPR011063">
    <property type="entry name" value="TilS/TtcA_N"/>
</dbReference>
<evidence type="ECO:0000313" key="11">
    <source>
        <dbReference type="Proteomes" id="UP000624279"/>
    </source>
</evidence>
<evidence type="ECO:0000256" key="7">
    <source>
        <dbReference type="ARBA" id="ARBA00048539"/>
    </source>
</evidence>
<evidence type="ECO:0000259" key="9">
    <source>
        <dbReference type="SMART" id="SM00977"/>
    </source>
</evidence>
<dbReference type="SUPFAM" id="SSF82829">
    <property type="entry name" value="MesJ substrate recognition domain-like"/>
    <property type="match status" value="1"/>
</dbReference>
<evidence type="ECO:0000256" key="4">
    <source>
        <dbReference type="ARBA" id="ARBA00022694"/>
    </source>
</evidence>
<evidence type="ECO:0000256" key="2">
    <source>
        <dbReference type="ARBA" id="ARBA00022490"/>
    </source>
</evidence>
<dbReference type="Gene3D" id="1.20.59.20">
    <property type="match status" value="1"/>
</dbReference>
<dbReference type="CDD" id="cd01992">
    <property type="entry name" value="TilS_N"/>
    <property type="match status" value="1"/>
</dbReference>
<evidence type="ECO:0000256" key="3">
    <source>
        <dbReference type="ARBA" id="ARBA00022598"/>
    </source>
</evidence>
<dbReference type="EC" id="6.3.4.19" evidence="8"/>
<comment type="caution">
    <text evidence="10">The sequence shown here is derived from an EMBL/GenBank/DDBJ whole genome shotgun (WGS) entry which is preliminary data.</text>
</comment>
<comment type="similarity">
    <text evidence="8">Belongs to the tRNA(Ile)-lysidine synthase family.</text>
</comment>
<organism evidence="10 11">
    <name type="scientific">Undibacterium flavidum</name>
    <dbReference type="NCBI Taxonomy" id="2762297"/>
    <lineage>
        <taxon>Bacteria</taxon>
        <taxon>Pseudomonadati</taxon>
        <taxon>Pseudomonadota</taxon>
        <taxon>Betaproteobacteria</taxon>
        <taxon>Burkholderiales</taxon>
        <taxon>Oxalobacteraceae</taxon>
        <taxon>Undibacterium</taxon>
    </lineage>
</organism>
<proteinExistence type="inferred from homology"/>
<keyword evidence="4 8" id="KW-0819">tRNA processing</keyword>
<evidence type="ECO:0000256" key="5">
    <source>
        <dbReference type="ARBA" id="ARBA00022741"/>
    </source>
</evidence>
<protein>
    <recommendedName>
        <fullName evidence="8">tRNA(Ile)-lysidine synthase</fullName>
        <ecNumber evidence="8">6.3.4.19</ecNumber>
    </recommendedName>
    <alternativeName>
        <fullName evidence="8">tRNA(Ile)-2-lysyl-cytidine synthase</fullName>
    </alternativeName>
    <alternativeName>
        <fullName evidence="8">tRNA(Ile)-lysidine synthetase</fullName>
    </alternativeName>
</protein>
<dbReference type="NCBIfam" id="TIGR02433">
    <property type="entry name" value="lysidine_TilS_C"/>
    <property type="match status" value="1"/>
</dbReference>
<feature type="binding site" evidence="8">
    <location>
        <begin position="41"/>
        <end position="46"/>
    </location>
    <ligand>
        <name>ATP</name>
        <dbReference type="ChEBI" id="CHEBI:30616"/>
    </ligand>
</feature>
<dbReference type="SUPFAM" id="SSF56037">
    <property type="entry name" value="PheT/TilS domain"/>
    <property type="match status" value="1"/>
</dbReference>
<comment type="catalytic activity">
    <reaction evidence="7 8">
        <text>cytidine(34) in tRNA(Ile2) + L-lysine + ATP = lysidine(34) in tRNA(Ile2) + AMP + diphosphate + H(+)</text>
        <dbReference type="Rhea" id="RHEA:43744"/>
        <dbReference type="Rhea" id="RHEA-COMP:10625"/>
        <dbReference type="Rhea" id="RHEA-COMP:10670"/>
        <dbReference type="ChEBI" id="CHEBI:15378"/>
        <dbReference type="ChEBI" id="CHEBI:30616"/>
        <dbReference type="ChEBI" id="CHEBI:32551"/>
        <dbReference type="ChEBI" id="CHEBI:33019"/>
        <dbReference type="ChEBI" id="CHEBI:82748"/>
        <dbReference type="ChEBI" id="CHEBI:83665"/>
        <dbReference type="ChEBI" id="CHEBI:456215"/>
        <dbReference type="EC" id="6.3.4.19"/>
    </reaction>
</comment>
<dbReference type="Gene3D" id="3.40.50.620">
    <property type="entry name" value="HUPs"/>
    <property type="match status" value="1"/>
</dbReference>
<keyword evidence="3 8" id="KW-0436">Ligase</keyword>
<evidence type="ECO:0000256" key="8">
    <source>
        <dbReference type="HAMAP-Rule" id="MF_01161"/>
    </source>
</evidence>
<dbReference type="SMART" id="SM00977">
    <property type="entry name" value="TilS_C"/>
    <property type="match status" value="1"/>
</dbReference>
<gene>
    <name evidence="8 10" type="primary">tilS</name>
    <name evidence="10" type="ORF">H8K55_15395</name>
</gene>
<dbReference type="InterPro" id="IPR012795">
    <property type="entry name" value="tRNA_Ile_lys_synt_N"/>
</dbReference>
<dbReference type="InterPro" id="IPR015262">
    <property type="entry name" value="tRNA_Ile_lys_synt_subst-bd"/>
</dbReference>
<sequence length="475" mass="53990">MSVPHSQSAKELEKSFFAKLTSIIQSQNLHCQQTGIAVAYSGGLDSTVLLALASLYAQQEQIPIFAYHVNHGISANALAWETHCQNVCERLSIPFKAQQVSIHNQGQGIESVARAERYRALGQMCEADHVGLLLVAHHLEDQAETMLMQLFRGTGLRGLGGMDEFNFAPTLLNSQKVLIARPLLTETKSCIQNYATQNQLQNIEDESNDNVLFTRNATRHLLMPNIERIFPHFSERLLRTSMHTRSAQRLLDDLAKTDLASCSQNNVLDLAQLSQLNADRVSNAFRFWLSSNYVQLPSTSKIAEIQAQLFNARDDAKVAIRHGEFSICRYASRIYLVDHRFESSYHEDIEYRWHGEERKYFPELKGTLLFQPSDFGVNARGLSDITMVIRRREGGERLRLAKNRPSRDLKSHFQSAKIPFWQREKLPVIYVENRLFFVGLLGVDAAFLSDEVDESKSPEDKIQLIWLPDGSERKA</sequence>
<accession>A0ABR6YEJ3</accession>
<dbReference type="InterPro" id="IPR012094">
    <property type="entry name" value="tRNA_Ile_lys_synt"/>
</dbReference>
<dbReference type="GO" id="GO:0032267">
    <property type="term" value="F:tRNA(Ile)-lysidine synthase activity"/>
    <property type="evidence" value="ECO:0007669"/>
    <property type="project" value="UniProtKB-EC"/>
</dbReference>
<dbReference type="Pfam" id="PF01171">
    <property type="entry name" value="ATP_bind_3"/>
    <property type="match status" value="1"/>
</dbReference>
<dbReference type="PANTHER" id="PTHR43033:SF1">
    <property type="entry name" value="TRNA(ILE)-LYSIDINE SYNTHASE-RELATED"/>
    <property type="match status" value="1"/>
</dbReference>
<dbReference type="HAMAP" id="MF_01161">
    <property type="entry name" value="tRNA_Ile_lys_synt"/>
    <property type="match status" value="1"/>
</dbReference>
<dbReference type="Pfam" id="PF09179">
    <property type="entry name" value="TilS"/>
    <property type="match status" value="1"/>
</dbReference>
<keyword evidence="2 8" id="KW-0963">Cytoplasm</keyword>
<reference evidence="10 11" key="1">
    <citation type="submission" date="2020-08" db="EMBL/GenBank/DDBJ databases">
        <title>Novel species isolated from subtropical streams in China.</title>
        <authorList>
            <person name="Lu H."/>
        </authorList>
    </citation>
    <scope>NUCLEOTIDE SEQUENCE [LARGE SCALE GENOMIC DNA]</scope>
    <source>
        <strain evidence="10 11">LX15W</strain>
    </source>
</reference>
<evidence type="ECO:0000313" key="10">
    <source>
        <dbReference type="EMBL" id="MBC3874972.1"/>
    </source>
</evidence>
<comment type="subcellular location">
    <subcellularLocation>
        <location evidence="1 8">Cytoplasm</location>
    </subcellularLocation>
</comment>
<comment type="domain">
    <text evidence="8">The N-terminal region contains the highly conserved SGGXDS motif, predicted to be a P-loop motif involved in ATP binding.</text>
</comment>
<keyword evidence="6 8" id="KW-0067">ATP-binding</keyword>
<dbReference type="NCBIfam" id="TIGR02432">
    <property type="entry name" value="lysidine_TilS_N"/>
    <property type="match status" value="1"/>
</dbReference>
<evidence type="ECO:0000256" key="6">
    <source>
        <dbReference type="ARBA" id="ARBA00022840"/>
    </source>
</evidence>
<comment type="function">
    <text evidence="8">Ligates lysine onto the cytidine present at position 34 of the AUA codon-specific tRNA(Ile) that contains the anticodon CAU, in an ATP-dependent manner. Cytidine is converted to lysidine, thus changing the amino acid specificity of the tRNA from methionine to isoleucine.</text>
</comment>
<dbReference type="RefSeq" id="WP_186942944.1">
    <property type="nucleotide sequence ID" value="NZ_JACOGA010000014.1"/>
</dbReference>
<dbReference type="PANTHER" id="PTHR43033">
    <property type="entry name" value="TRNA(ILE)-LYSIDINE SYNTHASE-RELATED"/>
    <property type="match status" value="1"/>
</dbReference>
<dbReference type="EMBL" id="JACOGA010000014">
    <property type="protein sequence ID" value="MBC3874972.1"/>
    <property type="molecule type" value="Genomic_DNA"/>
</dbReference>
<dbReference type="Proteomes" id="UP000624279">
    <property type="component" value="Unassembled WGS sequence"/>
</dbReference>
<keyword evidence="5 8" id="KW-0547">Nucleotide-binding</keyword>
<feature type="domain" description="Lysidine-tRNA(Ile) synthetase C-terminal" evidence="9">
    <location>
        <begin position="387"/>
        <end position="466"/>
    </location>
</feature>
<name>A0ABR6YEJ3_9BURK</name>
<dbReference type="Pfam" id="PF11734">
    <property type="entry name" value="TilS_C"/>
    <property type="match status" value="1"/>
</dbReference>
<dbReference type="SUPFAM" id="SSF52402">
    <property type="entry name" value="Adenine nucleotide alpha hydrolases-like"/>
    <property type="match status" value="1"/>
</dbReference>